<name>E3LGN1_CAERE</name>
<reference evidence="1" key="1">
    <citation type="submission" date="2007-07" db="EMBL/GenBank/DDBJ databases">
        <title>PCAP assembly of the Caenorhabditis remanei genome.</title>
        <authorList>
            <consortium name="The Caenorhabditis remanei Sequencing Consortium"/>
            <person name="Wilson R.K."/>
        </authorList>
    </citation>
    <scope>NUCLEOTIDE SEQUENCE [LARGE SCALE GENOMIC DNA]</scope>
    <source>
        <strain evidence="1">PB4641</strain>
    </source>
</reference>
<protein>
    <submittedName>
        <fullName evidence="1">Uncharacterized protein</fullName>
    </submittedName>
</protein>
<keyword evidence="2" id="KW-1185">Reference proteome</keyword>
<dbReference type="EMBL" id="DS268408">
    <property type="protein sequence ID" value="EFO85968.1"/>
    <property type="molecule type" value="Genomic_DNA"/>
</dbReference>
<sequence length="129" mass="14733">MFATPAFPAKTSKVPKTTVANAKPVKKFVPLLNERQLNGVRGKQRCFEKLKSYPRASLPEIQGLIKSLERQYEETIAGKSFPKSKWNLQQLAQTKKIKVILEEVLIRVIVKGEDSRVVSKEVLEFHKEK</sequence>
<evidence type="ECO:0000313" key="2">
    <source>
        <dbReference type="Proteomes" id="UP000008281"/>
    </source>
</evidence>
<dbReference type="AlphaFoldDB" id="E3LGN1"/>
<proteinExistence type="predicted"/>
<gene>
    <name evidence="1" type="ORF">CRE_01590</name>
</gene>
<dbReference type="CTD" id="9803082"/>
<dbReference type="Proteomes" id="UP000008281">
    <property type="component" value="Unassembled WGS sequence"/>
</dbReference>
<dbReference type="eggNOG" id="ENOG502TKIN">
    <property type="taxonomic scope" value="Eukaryota"/>
</dbReference>
<organism evidence="2">
    <name type="scientific">Caenorhabditis remanei</name>
    <name type="common">Caenorhabditis vulgaris</name>
    <dbReference type="NCBI Taxonomy" id="31234"/>
    <lineage>
        <taxon>Eukaryota</taxon>
        <taxon>Metazoa</taxon>
        <taxon>Ecdysozoa</taxon>
        <taxon>Nematoda</taxon>
        <taxon>Chromadorea</taxon>
        <taxon>Rhabditida</taxon>
        <taxon>Rhabditina</taxon>
        <taxon>Rhabditomorpha</taxon>
        <taxon>Rhabditoidea</taxon>
        <taxon>Rhabditidae</taxon>
        <taxon>Peloderinae</taxon>
        <taxon>Caenorhabditis</taxon>
    </lineage>
</organism>
<dbReference type="KEGG" id="crq:GCK72_005030"/>
<evidence type="ECO:0000313" key="1">
    <source>
        <dbReference type="EMBL" id="EFO85968.1"/>
    </source>
</evidence>
<accession>E3LGN1</accession>
<dbReference type="HOGENOM" id="CLU_160208_1_0_1"/>
<dbReference type="GeneID" id="9803082"/>